<dbReference type="InterPro" id="IPR053151">
    <property type="entry name" value="RNase_H-like"/>
</dbReference>
<dbReference type="InterPro" id="IPR036397">
    <property type="entry name" value="RNaseH_sf"/>
</dbReference>
<accession>A0AAW2X5A4</accession>
<dbReference type="EMBL" id="JACGWN010000005">
    <property type="protein sequence ID" value="KAL0449352.1"/>
    <property type="molecule type" value="Genomic_DNA"/>
</dbReference>
<dbReference type="GO" id="GO:0004523">
    <property type="term" value="F:RNA-DNA hybrid ribonuclease activity"/>
    <property type="evidence" value="ECO:0007669"/>
    <property type="project" value="InterPro"/>
</dbReference>
<sequence>MAVVRGLEHAFERGLVRIWVELDAMVVLNIIKSGIGSWNFQQLLTRLRLLQRQMHIRFTHIFREGNKPADLLANLAYSLQSNGFLLRTHDALAGFVWADFHLPNF</sequence>
<reference evidence="2" key="2">
    <citation type="journal article" date="2024" name="Plant">
        <title>Genomic evolution and insights into agronomic trait innovations of Sesamum species.</title>
        <authorList>
            <person name="Miao H."/>
            <person name="Wang L."/>
            <person name="Qu L."/>
            <person name="Liu H."/>
            <person name="Sun Y."/>
            <person name="Le M."/>
            <person name="Wang Q."/>
            <person name="Wei S."/>
            <person name="Zheng Y."/>
            <person name="Lin W."/>
            <person name="Duan Y."/>
            <person name="Cao H."/>
            <person name="Xiong S."/>
            <person name="Wang X."/>
            <person name="Wei L."/>
            <person name="Li C."/>
            <person name="Ma Q."/>
            <person name="Ju M."/>
            <person name="Zhao R."/>
            <person name="Li G."/>
            <person name="Mu C."/>
            <person name="Tian Q."/>
            <person name="Mei H."/>
            <person name="Zhang T."/>
            <person name="Gao T."/>
            <person name="Zhang H."/>
        </authorList>
    </citation>
    <scope>NUCLEOTIDE SEQUENCE</scope>
    <source>
        <strain evidence="2">KEN1</strain>
    </source>
</reference>
<organism evidence="2">
    <name type="scientific">Sesamum latifolium</name>
    <dbReference type="NCBI Taxonomy" id="2727402"/>
    <lineage>
        <taxon>Eukaryota</taxon>
        <taxon>Viridiplantae</taxon>
        <taxon>Streptophyta</taxon>
        <taxon>Embryophyta</taxon>
        <taxon>Tracheophyta</taxon>
        <taxon>Spermatophyta</taxon>
        <taxon>Magnoliopsida</taxon>
        <taxon>eudicotyledons</taxon>
        <taxon>Gunneridae</taxon>
        <taxon>Pentapetalae</taxon>
        <taxon>asterids</taxon>
        <taxon>lamiids</taxon>
        <taxon>Lamiales</taxon>
        <taxon>Pedaliaceae</taxon>
        <taxon>Sesamum</taxon>
    </lineage>
</organism>
<evidence type="ECO:0000313" key="2">
    <source>
        <dbReference type="EMBL" id="KAL0449352.1"/>
    </source>
</evidence>
<dbReference type="Pfam" id="PF13456">
    <property type="entry name" value="RVT_3"/>
    <property type="match status" value="1"/>
</dbReference>
<dbReference type="GO" id="GO:0003676">
    <property type="term" value="F:nucleic acid binding"/>
    <property type="evidence" value="ECO:0007669"/>
    <property type="project" value="InterPro"/>
</dbReference>
<gene>
    <name evidence="2" type="ORF">Slati_1491600</name>
</gene>
<name>A0AAW2X5A4_9LAMI</name>
<reference evidence="2" key="1">
    <citation type="submission" date="2020-06" db="EMBL/GenBank/DDBJ databases">
        <authorList>
            <person name="Li T."/>
            <person name="Hu X."/>
            <person name="Zhang T."/>
            <person name="Song X."/>
            <person name="Zhang H."/>
            <person name="Dai N."/>
            <person name="Sheng W."/>
            <person name="Hou X."/>
            <person name="Wei L."/>
        </authorList>
    </citation>
    <scope>NUCLEOTIDE SEQUENCE</scope>
    <source>
        <strain evidence="2">KEN1</strain>
        <tissue evidence="2">Leaf</tissue>
    </source>
</reference>
<feature type="domain" description="RNase H type-1" evidence="1">
    <location>
        <begin position="2"/>
        <end position="76"/>
    </location>
</feature>
<evidence type="ECO:0000259" key="1">
    <source>
        <dbReference type="Pfam" id="PF13456"/>
    </source>
</evidence>
<dbReference type="PANTHER" id="PTHR47723:SF19">
    <property type="entry name" value="POLYNUCLEOTIDYL TRANSFERASE, RIBONUCLEASE H-LIKE SUPERFAMILY PROTEIN"/>
    <property type="match status" value="1"/>
</dbReference>
<dbReference type="SUPFAM" id="SSF53098">
    <property type="entry name" value="Ribonuclease H-like"/>
    <property type="match status" value="1"/>
</dbReference>
<dbReference type="InterPro" id="IPR044730">
    <property type="entry name" value="RNase_H-like_dom_plant"/>
</dbReference>
<comment type="caution">
    <text evidence="2">The sequence shown here is derived from an EMBL/GenBank/DDBJ whole genome shotgun (WGS) entry which is preliminary data.</text>
</comment>
<dbReference type="AlphaFoldDB" id="A0AAW2X5A4"/>
<dbReference type="Gene3D" id="3.30.420.10">
    <property type="entry name" value="Ribonuclease H-like superfamily/Ribonuclease H"/>
    <property type="match status" value="1"/>
</dbReference>
<proteinExistence type="predicted"/>
<dbReference type="InterPro" id="IPR002156">
    <property type="entry name" value="RNaseH_domain"/>
</dbReference>
<dbReference type="InterPro" id="IPR012337">
    <property type="entry name" value="RNaseH-like_sf"/>
</dbReference>
<protein>
    <recommendedName>
        <fullName evidence="1">RNase H type-1 domain-containing protein</fullName>
    </recommendedName>
</protein>
<dbReference type="CDD" id="cd06222">
    <property type="entry name" value="RNase_H_like"/>
    <property type="match status" value="1"/>
</dbReference>
<dbReference type="PANTHER" id="PTHR47723">
    <property type="entry name" value="OS05G0353850 PROTEIN"/>
    <property type="match status" value="1"/>
</dbReference>